<organism evidence="1 2">
    <name type="scientific">Pseudomonas fluorescens</name>
    <dbReference type="NCBI Taxonomy" id="294"/>
    <lineage>
        <taxon>Bacteria</taxon>
        <taxon>Pseudomonadati</taxon>
        <taxon>Pseudomonadota</taxon>
        <taxon>Gammaproteobacteria</taxon>
        <taxon>Pseudomonadales</taxon>
        <taxon>Pseudomonadaceae</taxon>
        <taxon>Pseudomonas</taxon>
    </lineage>
</organism>
<keyword evidence="1" id="KW-0255">Endonuclease</keyword>
<evidence type="ECO:0000313" key="2">
    <source>
        <dbReference type="Proteomes" id="UP000050349"/>
    </source>
</evidence>
<keyword evidence="1" id="KW-0378">Hydrolase</keyword>
<proteinExistence type="predicted"/>
<evidence type="ECO:0000313" key="1">
    <source>
        <dbReference type="EMBL" id="KPU61978.1"/>
    </source>
</evidence>
<accession>A0A0P8XN59</accession>
<sequence>MSLPKRFIVPPAFARYAFNPPPLPESQMACLIWRSTTKSAWPMAALIPWKMLSPCAPTAIGQLITGSELLQENYLNHSTSLDDRNSTHGTKHIICAARINRPSFH</sequence>
<gene>
    <name evidence="1" type="ORF">AN403_6062</name>
</gene>
<name>A0A0P8XN59_PSEFL</name>
<comment type="caution">
    <text evidence="1">The sequence shown here is derived from an EMBL/GenBank/DDBJ whole genome shotgun (WGS) entry which is preliminary data.</text>
</comment>
<dbReference type="GO" id="GO:0004519">
    <property type="term" value="F:endonuclease activity"/>
    <property type="evidence" value="ECO:0007669"/>
    <property type="project" value="UniProtKB-KW"/>
</dbReference>
<protein>
    <submittedName>
        <fullName evidence="1">Putative hNH endonuclease</fullName>
    </submittedName>
</protein>
<dbReference type="Proteomes" id="UP000050349">
    <property type="component" value="Unassembled WGS sequence"/>
</dbReference>
<reference evidence="1 2" key="1">
    <citation type="submission" date="2015-09" db="EMBL/GenBank/DDBJ databases">
        <authorList>
            <person name="Jackson K.R."/>
            <person name="Lunt B.L."/>
            <person name="Fisher J.N.B."/>
            <person name="Gardner A.V."/>
            <person name="Bailey M.E."/>
            <person name="Deus L.M."/>
            <person name="Earl A.S."/>
            <person name="Gibby P.D."/>
            <person name="Hartmann K.A."/>
            <person name="Liu J.E."/>
            <person name="Manci A.M."/>
            <person name="Nielsen D.A."/>
            <person name="Solomon M.B."/>
            <person name="Breakwell D.P."/>
            <person name="Burnett S.H."/>
            <person name="Grose J.H."/>
        </authorList>
    </citation>
    <scope>NUCLEOTIDE SEQUENCE [LARGE SCALE GENOMIC DNA]</scope>
    <source>
        <strain evidence="1 2">S613</strain>
    </source>
</reference>
<keyword evidence="1" id="KW-0540">Nuclease</keyword>
<dbReference type="AlphaFoldDB" id="A0A0P8XN59"/>
<dbReference type="EMBL" id="LJXB01000040">
    <property type="protein sequence ID" value="KPU61978.1"/>
    <property type="molecule type" value="Genomic_DNA"/>
</dbReference>